<protein>
    <submittedName>
        <fullName evidence="1">Uncharacterized protein</fullName>
    </submittedName>
</protein>
<gene>
    <name evidence="1" type="ORF">OS493_029717</name>
</gene>
<reference evidence="1" key="1">
    <citation type="submission" date="2023-01" db="EMBL/GenBank/DDBJ databases">
        <title>Genome assembly of the deep-sea coral Lophelia pertusa.</title>
        <authorList>
            <person name="Herrera S."/>
            <person name="Cordes E."/>
        </authorList>
    </citation>
    <scope>NUCLEOTIDE SEQUENCE</scope>
    <source>
        <strain evidence="1">USNM1676648</strain>
        <tissue evidence="1">Polyp</tissue>
    </source>
</reference>
<dbReference type="EMBL" id="MU826380">
    <property type="protein sequence ID" value="KAJ7377358.1"/>
    <property type="molecule type" value="Genomic_DNA"/>
</dbReference>
<evidence type="ECO:0000313" key="2">
    <source>
        <dbReference type="Proteomes" id="UP001163046"/>
    </source>
</evidence>
<proteinExistence type="predicted"/>
<dbReference type="Proteomes" id="UP001163046">
    <property type="component" value="Unassembled WGS sequence"/>
</dbReference>
<sequence length="60" mass="6704">MDEAELAKMDEMDFAGVEELAEDTPNFEKAALKKYPKSSASFANELPMHYVFPSTDSSNK</sequence>
<dbReference type="AlphaFoldDB" id="A0A9W9Z8Y2"/>
<accession>A0A9W9Z8Y2</accession>
<evidence type="ECO:0000313" key="1">
    <source>
        <dbReference type="EMBL" id="KAJ7377358.1"/>
    </source>
</evidence>
<organism evidence="1 2">
    <name type="scientific">Desmophyllum pertusum</name>
    <dbReference type="NCBI Taxonomy" id="174260"/>
    <lineage>
        <taxon>Eukaryota</taxon>
        <taxon>Metazoa</taxon>
        <taxon>Cnidaria</taxon>
        <taxon>Anthozoa</taxon>
        <taxon>Hexacorallia</taxon>
        <taxon>Scleractinia</taxon>
        <taxon>Caryophylliina</taxon>
        <taxon>Caryophylliidae</taxon>
        <taxon>Desmophyllum</taxon>
    </lineage>
</organism>
<comment type="caution">
    <text evidence="1">The sequence shown here is derived from an EMBL/GenBank/DDBJ whole genome shotgun (WGS) entry which is preliminary data.</text>
</comment>
<name>A0A9W9Z8Y2_9CNID</name>
<keyword evidence="2" id="KW-1185">Reference proteome</keyword>